<accession>A0ABS3TKL3</accession>
<protein>
    <submittedName>
        <fullName evidence="3">IS3 family transposase</fullName>
    </submittedName>
</protein>
<dbReference type="PANTHER" id="PTHR46889">
    <property type="entry name" value="TRANSPOSASE INSF FOR INSERTION SEQUENCE IS3B-RELATED"/>
    <property type="match status" value="1"/>
</dbReference>
<dbReference type="PANTHER" id="PTHR46889:SF4">
    <property type="entry name" value="TRANSPOSASE INSO FOR INSERTION SEQUENCE ELEMENT IS911B-RELATED"/>
    <property type="match status" value="1"/>
</dbReference>
<dbReference type="Proteomes" id="UP000670527">
    <property type="component" value="Unassembled WGS sequence"/>
</dbReference>
<sequence>MPRAIISGGAEQRPTPDWEPAATAAFSRHAQRYGTRRLRAELRAEGHAVGRYALRSWLRRSGLRALSTRPQRPRTTVADPAEVVAKNLLLGQPAPMAPNQVWVGDITYLPLAGGRWCYLATWRDTYSRRVVGWHLDQHMPTELVLTALEQALTLRQPAPGLIIHADCGSQYTSSACQTRIEKAHALASYSPMITPEPRPGGAHSKPNCCPAAAPLLAWKKPDWRSPTTSTPTSTSTAATPPSATARLTNSNTTSKSTYLSALSVFTGPPHYLAGTWFPIWSRFPTVNRN</sequence>
<evidence type="ECO:0000313" key="4">
    <source>
        <dbReference type="Proteomes" id="UP000670527"/>
    </source>
</evidence>
<dbReference type="SUPFAM" id="SSF53098">
    <property type="entry name" value="Ribonuclease H-like"/>
    <property type="match status" value="1"/>
</dbReference>
<dbReference type="Pfam" id="PF13276">
    <property type="entry name" value="HTH_21"/>
    <property type="match status" value="1"/>
</dbReference>
<dbReference type="InterPro" id="IPR048020">
    <property type="entry name" value="Transpos_IS3"/>
</dbReference>
<organism evidence="3 4">
    <name type="scientific">Hymenobacter defluvii</name>
    <dbReference type="NCBI Taxonomy" id="2054411"/>
    <lineage>
        <taxon>Bacteria</taxon>
        <taxon>Pseudomonadati</taxon>
        <taxon>Bacteroidota</taxon>
        <taxon>Cytophagia</taxon>
        <taxon>Cytophagales</taxon>
        <taxon>Hymenobacteraceae</taxon>
        <taxon>Hymenobacter</taxon>
    </lineage>
</organism>
<dbReference type="EMBL" id="JAGETX010000029">
    <property type="protein sequence ID" value="MBO3273255.1"/>
    <property type="molecule type" value="Genomic_DNA"/>
</dbReference>
<evidence type="ECO:0000259" key="2">
    <source>
        <dbReference type="PROSITE" id="PS50994"/>
    </source>
</evidence>
<dbReference type="InterPro" id="IPR012337">
    <property type="entry name" value="RNaseH-like_sf"/>
</dbReference>
<feature type="domain" description="Integrase catalytic" evidence="2">
    <location>
        <begin position="94"/>
        <end position="175"/>
    </location>
</feature>
<keyword evidence="4" id="KW-1185">Reference proteome</keyword>
<dbReference type="InterPro" id="IPR036397">
    <property type="entry name" value="RNaseH_sf"/>
</dbReference>
<comment type="caution">
    <text evidence="3">The sequence shown here is derived from an EMBL/GenBank/DDBJ whole genome shotgun (WGS) entry which is preliminary data.</text>
</comment>
<gene>
    <name evidence="3" type="ORF">J4D97_21580</name>
</gene>
<dbReference type="Gene3D" id="3.30.420.10">
    <property type="entry name" value="Ribonuclease H-like superfamily/Ribonuclease H"/>
    <property type="match status" value="1"/>
</dbReference>
<dbReference type="InterPro" id="IPR050900">
    <property type="entry name" value="Transposase_IS3/IS150/IS904"/>
</dbReference>
<dbReference type="Pfam" id="PF00665">
    <property type="entry name" value="rve"/>
    <property type="match status" value="1"/>
</dbReference>
<proteinExistence type="predicted"/>
<dbReference type="PROSITE" id="PS50994">
    <property type="entry name" value="INTEGRASE"/>
    <property type="match status" value="1"/>
</dbReference>
<feature type="region of interest" description="Disordered" evidence="1">
    <location>
        <begin position="220"/>
        <end position="250"/>
    </location>
</feature>
<reference evidence="3 4" key="1">
    <citation type="submission" date="2021-03" db="EMBL/GenBank/DDBJ databases">
        <authorList>
            <person name="Kim M.K."/>
        </authorList>
    </citation>
    <scope>NUCLEOTIDE SEQUENCE [LARGE SCALE GENOMIC DNA]</scope>
    <source>
        <strain evidence="3 4">BT507</strain>
    </source>
</reference>
<dbReference type="NCBIfam" id="NF033516">
    <property type="entry name" value="transpos_IS3"/>
    <property type="match status" value="1"/>
</dbReference>
<evidence type="ECO:0000256" key="1">
    <source>
        <dbReference type="SAM" id="MobiDB-lite"/>
    </source>
</evidence>
<dbReference type="InterPro" id="IPR025948">
    <property type="entry name" value="HTH-like_dom"/>
</dbReference>
<feature type="compositionally biased region" description="Low complexity" evidence="1">
    <location>
        <begin position="225"/>
        <end position="245"/>
    </location>
</feature>
<dbReference type="InterPro" id="IPR001584">
    <property type="entry name" value="Integrase_cat-core"/>
</dbReference>
<dbReference type="RefSeq" id="WP_208309395.1">
    <property type="nucleotide sequence ID" value="NZ_JAGETX010000029.1"/>
</dbReference>
<name>A0ABS3TKL3_9BACT</name>
<evidence type="ECO:0000313" key="3">
    <source>
        <dbReference type="EMBL" id="MBO3273255.1"/>
    </source>
</evidence>